<dbReference type="GO" id="GO:0015385">
    <property type="term" value="F:sodium:proton antiporter activity"/>
    <property type="evidence" value="ECO:0007669"/>
    <property type="project" value="TreeGrafter"/>
</dbReference>
<comment type="caution">
    <text evidence="2">The sequence shown here is derived from an EMBL/GenBank/DDBJ whole genome shotgun (WGS) entry which is preliminary data.</text>
</comment>
<evidence type="ECO:0000313" key="2">
    <source>
        <dbReference type="EMBL" id="EXJ13733.1"/>
    </source>
</evidence>
<dbReference type="Pfam" id="PF03334">
    <property type="entry name" value="PhaG_MnhG_YufB"/>
    <property type="match status" value="1"/>
</dbReference>
<dbReference type="PANTHER" id="PTHR34703:SF1">
    <property type="entry name" value="ANTIPORTER SUBUNIT MNHG2-RELATED"/>
    <property type="match status" value="1"/>
</dbReference>
<dbReference type="eggNOG" id="COG1320">
    <property type="taxonomic scope" value="Bacteria"/>
</dbReference>
<dbReference type="RefSeq" id="WP_043756476.1">
    <property type="nucleotide sequence ID" value="NZ_AONC01000061.1"/>
</dbReference>
<name>W9V2K2_9GAMM</name>
<accession>W9V2K2</accession>
<dbReference type="InterPro" id="IPR005133">
    <property type="entry name" value="PhaG_MnhG_YufB"/>
</dbReference>
<dbReference type="Proteomes" id="UP000019460">
    <property type="component" value="Unassembled WGS sequence"/>
</dbReference>
<keyword evidence="1" id="KW-1133">Transmembrane helix</keyword>
<feature type="transmembrane region" description="Helical" evidence="1">
    <location>
        <begin position="65"/>
        <end position="87"/>
    </location>
</feature>
<proteinExistence type="predicted"/>
<sequence length="98" mass="10363">MSLAIQILSGTLVALGTGFFLVGTLGLLRLPDLFTRLHALTKADNLGLALVILGLMPWVSDVFQGLKLLLIWVLVLASSATASHLIAKRAALGEAEEL</sequence>
<reference evidence="2 3" key="1">
    <citation type="submission" date="2012-11" db="EMBL/GenBank/DDBJ databases">
        <title>Genome assembly of Thiorhodococcus sp. AK35.</title>
        <authorList>
            <person name="Nupur N."/>
            <person name="Khatri I."/>
            <person name="Subramanian S."/>
            <person name="Pinnaka A."/>
        </authorList>
    </citation>
    <scope>NUCLEOTIDE SEQUENCE [LARGE SCALE GENOMIC DNA]</scope>
    <source>
        <strain evidence="2 3">AK35</strain>
    </source>
</reference>
<evidence type="ECO:0000313" key="3">
    <source>
        <dbReference type="Proteomes" id="UP000019460"/>
    </source>
</evidence>
<keyword evidence="1" id="KW-0472">Membrane</keyword>
<dbReference type="PANTHER" id="PTHR34703">
    <property type="entry name" value="ANTIPORTER SUBUNIT MNHG2-RELATED"/>
    <property type="match status" value="1"/>
</dbReference>
<keyword evidence="3" id="KW-1185">Reference proteome</keyword>
<evidence type="ECO:0000256" key="1">
    <source>
        <dbReference type="SAM" id="Phobius"/>
    </source>
</evidence>
<keyword evidence="1" id="KW-0812">Transmembrane</keyword>
<dbReference type="EMBL" id="AONC01000061">
    <property type="protein sequence ID" value="EXJ13733.1"/>
    <property type="molecule type" value="Genomic_DNA"/>
</dbReference>
<protein>
    <submittedName>
        <fullName evidence="2">Monovalent cation/proton antiporter, MnhG/PhaG subunit</fullName>
    </submittedName>
</protein>
<feature type="transmembrane region" description="Helical" evidence="1">
    <location>
        <begin position="6"/>
        <end position="28"/>
    </location>
</feature>
<organism evidence="2 3">
    <name type="scientific">Imhoffiella purpurea</name>
    <dbReference type="NCBI Taxonomy" id="1249627"/>
    <lineage>
        <taxon>Bacteria</taxon>
        <taxon>Pseudomonadati</taxon>
        <taxon>Pseudomonadota</taxon>
        <taxon>Gammaproteobacteria</taxon>
        <taxon>Chromatiales</taxon>
        <taxon>Chromatiaceae</taxon>
        <taxon>Imhoffiella</taxon>
    </lineage>
</organism>
<dbReference type="AlphaFoldDB" id="W9V2K2"/>
<gene>
    <name evidence="2" type="ORF">D779_3488</name>
</gene>
<dbReference type="PATRIC" id="fig|1249627.3.peg.3564"/>
<dbReference type="STRING" id="1249627.D779_3488"/>